<sequence length="342" mass="35455">MTKVQTIGFRWQPVLLICVLLTAFVVFSAVGNLLSTREVTQVLMWVAIVTSLYVYTGVTGIVSFGHTAFASIGAYTAAVLTINPLFKTSTLVDLPEFILTRAIPTAYAIPVGVIVATAVAVPIGLAIGRLRGEATTIGTFAFLLVIYAVFSNWDGVTGGTTALVGIPLVVGKWAALAGSIAIVVIAYAFRISSTGRQLVAARDDEAAASACGVDVGKLRLRAFVLSAALMSFCGALSSGSIGVLSVDSFHVGATSMALAMLVVGGRNSLSGAVTGGLAVALAMIFLRHVEQGIDLGGTKLSLPGGSQELAVATFMLLILVRRPLGLMGFLEFGLSRSARRQV</sequence>
<keyword evidence="8" id="KW-1185">Reference proteome</keyword>
<evidence type="ECO:0000256" key="4">
    <source>
        <dbReference type="ARBA" id="ARBA00022989"/>
    </source>
</evidence>
<gene>
    <name evidence="7" type="ordered locus">Rleg2_6103</name>
</gene>
<dbReference type="PANTHER" id="PTHR30482:SF10">
    <property type="entry name" value="HIGH-AFFINITY BRANCHED-CHAIN AMINO ACID TRANSPORT PROTEIN BRAE"/>
    <property type="match status" value="1"/>
</dbReference>
<dbReference type="EMBL" id="CP001195">
    <property type="protein sequence ID" value="ACI59492.1"/>
    <property type="molecule type" value="Genomic_DNA"/>
</dbReference>
<dbReference type="KEGG" id="rlt:Rleg2_6103"/>
<keyword evidence="5 6" id="KW-0472">Membrane</keyword>
<feature type="transmembrane region" description="Helical" evidence="6">
    <location>
        <begin position="42"/>
        <end position="62"/>
    </location>
</feature>
<dbReference type="InterPro" id="IPR001851">
    <property type="entry name" value="ABC_transp_permease"/>
</dbReference>
<dbReference type="AlphaFoldDB" id="A0ABF7QZB9"/>
<feature type="transmembrane region" description="Helical" evidence="6">
    <location>
        <begin position="134"/>
        <end position="150"/>
    </location>
</feature>
<feature type="transmembrane region" description="Helical" evidence="6">
    <location>
        <begin position="106"/>
        <end position="127"/>
    </location>
</feature>
<dbReference type="Proteomes" id="UP000008330">
    <property type="component" value="Plasmid pRLG203"/>
</dbReference>
<geneLocation type="plasmid" evidence="7 8">
    <name>pRLG203</name>
</geneLocation>
<name>A0ABF7QZB9_RHILW</name>
<protein>
    <submittedName>
        <fullName evidence="7">Inner-membrane translocator</fullName>
    </submittedName>
</protein>
<evidence type="ECO:0000256" key="2">
    <source>
        <dbReference type="ARBA" id="ARBA00022475"/>
    </source>
</evidence>
<accession>A0ABF7QZB9</accession>
<dbReference type="CDD" id="cd06581">
    <property type="entry name" value="TM_PBP1_LivM_like"/>
    <property type="match status" value="1"/>
</dbReference>
<keyword evidence="7" id="KW-0614">Plasmid</keyword>
<feature type="transmembrane region" description="Helical" evidence="6">
    <location>
        <begin position="170"/>
        <end position="189"/>
    </location>
</feature>
<feature type="transmembrane region" description="Helical" evidence="6">
    <location>
        <begin position="222"/>
        <end position="243"/>
    </location>
</feature>
<feature type="transmembrane region" description="Helical" evidence="6">
    <location>
        <begin position="12"/>
        <end position="30"/>
    </location>
</feature>
<keyword evidence="4 6" id="KW-1133">Transmembrane helix</keyword>
<evidence type="ECO:0000313" key="7">
    <source>
        <dbReference type="EMBL" id="ACI59492.1"/>
    </source>
</evidence>
<dbReference type="Pfam" id="PF02653">
    <property type="entry name" value="BPD_transp_2"/>
    <property type="match status" value="1"/>
</dbReference>
<dbReference type="PANTHER" id="PTHR30482">
    <property type="entry name" value="HIGH-AFFINITY BRANCHED-CHAIN AMINO ACID TRANSPORT SYSTEM PERMEASE"/>
    <property type="match status" value="1"/>
</dbReference>
<evidence type="ECO:0000313" key="8">
    <source>
        <dbReference type="Proteomes" id="UP000008330"/>
    </source>
</evidence>
<evidence type="ECO:0000256" key="3">
    <source>
        <dbReference type="ARBA" id="ARBA00022692"/>
    </source>
</evidence>
<evidence type="ECO:0000256" key="5">
    <source>
        <dbReference type="ARBA" id="ARBA00023136"/>
    </source>
</evidence>
<dbReference type="RefSeq" id="WP_012559759.1">
    <property type="nucleotide sequence ID" value="NC_011370.1"/>
</dbReference>
<proteinExistence type="predicted"/>
<keyword evidence="2" id="KW-1003">Cell membrane</keyword>
<reference evidence="7 8" key="1">
    <citation type="journal article" date="2010" name="Stand. Genomic Sci.">
        <title>Complete genome sequence of Rhizobium leguminosarum bv trifolii strain WSM2304, an effective microsymbiont of the South American clover Trifolium polymorphum.</title>
        <authorList>
            <person name="Reeve W."/>
            <person name="O'Hara G."/>
            <person name="Chain P."/>
            <person name="Ardley J."/>
            <person name="Brau L."/>
            <person name="Nandesena K."/>
            <person name="Tiwari R."/>
            <person name="Malfatti S."/>
            <person name="Kiss H."/>
            <person name="Lapidus A."/>
            <person name="Copeland A."/>
            <person name="Nolan M."/>
            <person name="Land M."/>
            <person name="Ivanova N."/>
            <person name="Mavromatis K."/>
            <person name="Markowitz V."/>
            <person name="Kyrpides N."/>
            <person name="Melino V."/>
            <person name="Denton M."/>
            <person name="Yates R."/>
            <person name="Howieson J."/>
        </authorList>
    </citation>
    <scope>NUCLEOTIDE SEQUENCE [LARGE SCALE GENOMIC DNA]</scope>
    <source>
        <strain evidence="7 8">WSM2304</strain>
    </source>
</reference>
<comment type="subcellular location">
    <subcellularLocation>
        <location evidence="1">Cell membrane</location>
        <topology evidence="1">Multi-pass membrane protein</topology>
    </subcellularLocation>
</comment>
<dbReference type="InterPro" id="IPR043428">
    <property type="entry name" value="LivM-like"/>
</dbReference>
<keyword evidence="3 6" id="KW-0812">Transmembrane</keyword>
<dbReference type="GO" id="GO:0005886">
    <property type="term" value="C:plasma membrane"/>
    <property type="evidence" value="ECO:0007669"/>
    <property type="project" value="UniProtKB-SubCell"/>
</dbReference>
<organism evidence="7 8">
    <name type="scientific">Rhizobium leguminosarum bv. trifolii (strain WSM2304)</name>
    <dbReference type="NCBI Taxonomy" id="395492"/>
    <lineage>
        <taxon>Bacteria</taxon>
        <taxon>Pseudomonadati</taxon>
        <taxon>Pseudomonadota</taxon>
        <taxon>Alphaproteobacteria</taxon>
        <taxon>Hyphomicrobiales</taxon>
        <taxon>Rhizobiaceae</taxon>
        <taxon>Rhizobium/Agrobacterium group</taxon>
        <taxon>Rhizobium</taxon>
    </lineage>
</organism>
<evidence type="ECO:0000256" key="1">
    <source>
        <dbReference type="ARBA" id="ARBA00004651"/>
    </source>
</evidence>
<feature type="transmembrane region" description="Helical" evidence="6">
    <location>
        <begin position="272"/>
        <end position="289"/>
    </location>
</feature>
<evidence type="ECO:0000256" key="6">
    <source>
        <dbReference type="SAM" id="Phobius"/>
    </source>
</evidence>